<reference evidence="7 8" key="1">
    <citation type="submission" date="2016-10" db="EMBL/GenBank/DDBJ databases">
        <authorList>
            <person name="de Groot N.N."/>
        </authorList>
    </citation>
    <scope>NUCLEOTIDE SEQUENCE [LARGE SCALE GENOMIC DNA]</scope>
    <source>
        <strain evidence="7 8">DSM 23310</strain>
    </source>
</reference>
<keyword evidence="3" id="KW-0238">DNA-binding</keyword>
<dbReference type="SMART" id="SM00534">
    <property type="entry name" value="MUTSac"/>
    <property type="match status" value="1"/>
</dbReference>
<feature type="coiled-coil region" evidence="4">
    <location>
        <begin position="150"/>
        <end position="185"/>
    </location>
</feature>
<proteinExistence type="predicted"/>
<evidence type="ECO:0000259" key="5">
    <source>
        <dbReference type="SMART" id="SM00533"/>
    </source>
</evidence>
<dbReference type="InterPro" id="IPR027417">
    <property type="entry name" value="P-loop_NTPase"/>
</dbReference>
<dbReference type="InterPro" id="IPR036187">
    <property type="entry name" value="DNA_mismatch_repair_MutS_sf"/>
</dbReference>
<dbReference type="InterPro" id="IPR007696">
    <property type="entry name" value="DNA_mismatch_repair_MutS_core"/>
</dbReference>
<keyword evidence="1" id="KW-0547">Nucleotide-binding</keyword>
<dbReference type="InterPro" id="IPR000432">
    <property type="entry name" value="DNA_mismatch_repair_MutS_C"/>
</dbReference>
<dbReference type="GO" id="GO:0030983">
    <property type="term" value="F:mismatched DNA binding"/>
    <property type="evidence" value="ECO:0007669"/>
    <property type="project" value="InterPro"/>
</dbReference>
<dbReference type="GO" id="GO:0005524">
    <property type="term" value="F:ATP binding"/>
    <property type="evidence" value="ECO:0007669"/>
    <property type="project" value="UniProtKB-KW"/>
</dbReference>
<protein>
    <submittedName>
        <fullName evidence="7">MutS domain V</fullName>
    </submittedName>
</protein>
<accession>A0A1H2WDF4</accession>
<sequence>MEFMDELTRKSLDFQYILNRINIKTPYGKMYKDKMRPFVRGEEERLVDELEKVEAFTFYARNTKFVESISYIFQRIKDLRTSINRAREGGILLTVELFEIKNFLFLIRELNELLNRNQVPLWDDIRIEPIESLENLLDPESTGISTFYIYDAYSEELRQIREERREREREIKKEKRILRERLEEELGIKLNADGSIVIPKDRLELIKKIENYPHLSYVSETYINVKYSLKPTDKINLLERKILILKDREEKEETKIREYLSKEIGKRSKVLYKNISSIGKLDFLLAKASFGIEIDGVKPNIVKEHQMTIIEGRHLKVEESLKKIGLEYTPITIDLKKGVTCITGANMGGKTVSLKLVGLLTIMAQHGLLVPAKEMVLGLNNFIKASIGDIQSTEKGLSTFGGEIKLIQEAIEVSDNEGLILIDELASGTNPEEGYAISKAIVEYLLEKNSITLLTTHYDNIGNMDRVVHLQVIGLSHMGIGELKKELKDLSEGKLELINRLMDYRLREVGKTKSVPKDAINIARIMGLDKEIIDRAERNLRGHIWEECTSKDRP</sequence>
<evidence type="ECO:0000259" key="6">
    <source>
        <dbReference type="SMART" id="SM00534"/>
    </source>
</evidence>
<name>A0A1H2WDF4_9FIRM</name>
<evidence type="ECO:0000313" key="8">
    <source>
        <dbReference type="Proteomes" id="UP000198828"/>
    </source>
</evidence>
<organism evidence="7 8">
    <name type="scientific">Tepidimicrobium xylanilyticum</name>
    <dbReference type="NCBI Taxonomy" id="1123352"/>
    <lineage>
        <taxon>Bacteria</taxon>
        <taxon>Bacillati</taxon>
        <taxon>Bacillota</taxon>
        <taxon>Tissierellia</taxon>
        <taxon>Tissierellales</taxon>
        <taxon>Tepidimicrobiaceae</taxon>
        <taxon>Tepidimicrobium</taxon>
    </lineage>
</organism>
<dbReference type="EMBL" id="FNNG01000004">
    <property type="protein sequence ID" value="SDW78079.1"/>
    <property type="molecule type" value="Genomic_DNA"/>
</dbReference>
<evidence type="ECO:0000256" key="1">
    <source>
        <dbReference type="ARBA" id="ARBA00022741"/>
    </source>
</evidence>
<dbReference type="Proteomes" id="UP000198828">
    <property type="component" value="Unassembled WGS sequence"/>
</dbReference>
<dbReference type="Pfam" id="PF00488">
    <property type="entry name" value="MutS_V"/>
    <property type="match status" value="1"/>
</dbReference>
<dbReference type="RefSeq" id="WP_093751827.1">
    <property type="nucleotide sequence ID" value="NZ_BSYN01000001.1"/>
</dbReference>
<dbReference type="SUPFAM" id="SSF52540">
    <property type="entry name" value="P-loop containing nucleoside triphosphate hydrolases"/>
    <property type="match status" value="1"/>
</dbReference>
<keyword evidence="2" id="KW-0067">ATP-binding</keyword>
<dbReference type="AlphaFoldDB" id="A0A1H2WDF4"/>
<dbReference type="SMART" id="SM00533">
    <property type="entry name" value="MUTSd"/>
    <property type="match status" value="1"/>
</dbReference>
<dbReference type="GO" id="GO:0006298">
    <property type="term" value="P:mismatch repair"/>
    <property type="evidence" value="ECO:0007669"/>
    <property type="project" value="InterPro"/>
</dbReference>
<feature type="domain" description="DNA mismatch repair proteins mutS family" evidence="6">
    <location>
        <begin position="337"/>
        <end position="541"/>
    </location>
</feature>
<dbReference type="Gene3D" id="3.40.50.300">
    <property type="entry name" value="P-loop containing nucleotide triphosphate hydrolases"/>
    <property type="match status" value="1"/>
</dbReference>
<dbReference type="SUPFAM" id="SSF48334">
    <property type="entry name" value="DNA repair protein MutS, domain III"/>
    <property type="match status" value="1"/>
</dbReference>
<dbReference type="Gene3D" id="1.10.1420.10">
    <property type="match status" value="2"/>
</dbReference>
<gene>
    <name evidence="7" type="ORF">SAMN05660923_01215</name>
</gene>
<dbReference type="PANTHER" id="PTHR11361">
    <property type="entry name" value="DNA MISMATCH REPAIR PROTEIN MUTS FAMILY MEMBER"/>
    <property type="match status" value="1"/>
</dbReference>
<feature type="domain" description="DNA mismatch repair protein MutS core" evidence="5">
    <location>
        <begin position="9"/>
        <end position="320"/>
    </location>
</feature>
<dbReference type="InterPro" id="IPR045076">
    <property type="entry name" value="MutS"/>
</dbReference>
<dbReference type="PANTHER" id="PTHR11361:SF14">
    <property type="entry name" value="DNA MISMATCH REPAIR PROTEIN MUTS, TYPE 2"/>
    <property type="match status" value="1"/>
</dbReference>
<evidence type="ECO:0000313" key="7">
    <source>
        <dbReference type="EMBL" id="SDW78079.1"/>
    </source>
</evidence>
<dbReference type="OrthoDB" id="9777812at2"/>
<evidence type="ECO:0000256" key="4">
    <source>
        <dbReference type="SAM" id="Coils"/>
    </source>
</evidence>
<keyword evidence="8" id="KW-1185">Reference proteome</keyword>
<evidence type="ECO:0000256" key="3">
    <source>
        <dbReference type="ARBA" id="ARBA00023125"/>
    </source>
</evidence>
<keyword evidence="4" id="KW-0175">Coiled coil</keyword>
<dbReference type="GO" id="GO:0140664">
    <property type="term" value="F:ATP-dependent DNA damage sensor activity"/>
    <property type="evidence" value="ECO:0007669"/>
    <property type="project" value="InterPro"/>
</dbReference>
<evidence type="ECO:0000256" key="2">
    <source>
        <dbReference type="ARBA" id="ARBA00022840"/>
    </source>
</evidence>